<dbReference type="EC" id="2.3.1.-" evidence="4"/>
<keyword evidence="5" id="KW-1185">Reference proteome</keyword>
<name>A0ABZ0QQ42_9FIRM</name>
<feature type="transmembrane region" description="Helical" evidence="2">
    <location>
        <begin position="198"/>
        <end position="217"/>
    </location>
</feature>
<proteinExistence type="predicted"/>
<evidence type="ECO:0000256" key="1">
    <source>
        <dbReference type="SAM" id="MobiDB-lite"/>
    </source>
</evidence>
<evidence type="ECO:0000313" key="5">
    <source>
        <dbReference type="Proteomes" id="UP001304683"/>
    </source>
</evidence>
<dbReference type="PANTHER" id="PTHR37312">
    <property type="entry name" value="MEMBRANE-BOUND ACYLTRANSFERASE YKRP-RELATED"/>
    <property type="match status" value="1"/>
</dbReference>
<feature type="domain" description="Acyltransferase 3" evidence="3">
    <location>
        <begin position="2"/>
        <end position="310"/>
    </location>
</feature>
<feature type="transmembrane region" description="Helical" evidence="2">
    <location>
        <begin position="229"/>
        <end position="246"/>
    </location>
</feature>
<dbReference type="Proteomes" id="UP001304683">
    <property type="component" value="Chromosome"/>
</dbReference>
<keyword evidence="2" id="KW-0812">Transmembrane</keyword>
<evidence type="ECO:0000256" key="2">
    <source>
        <dbReference type="SAM" id="Phobius"/>
    </source>
</evidence>
<organism evidence="4 5">
    <name type="scientific">Thermaerobacter composti</name>
    <dbReference type="NCBI Taxonomy" id="554949"/>
    <lineage>
        <taxon>Bacteria</taxon>
        <taxon>Bacillati</taxon>
        <taxon>Bacillota</taxon>
        <taxon>Clostridia</taxon>
        <taxon>Eubacteriales</taxon>
        <taxon>Clostridiales Family XVII. Incertae Sedis</taxon>
        <taxon>Thermaerobacter</taxon>
    </lineage>
</organism>
<dbReference type="InterPro" id="IPR052734">
    <property type="entry name" value="Nod_factor_acetyltransferase"/>
</dbReference>
<dbReference type="Pfam" id="PF01757">
    <property type="entry name" value="Acyl_transf_3"/>
    <property type="match status" value="1"/>
</dbReference>
<accession>A0ABZ0QQ42</accession>
<keyword evidence="4" id="KW-0012">Acyltransferase</keyword>
<dbReference type="PANTHER" id="PTHR37312:SF1">
    <property type="entry name" value="MEMBRANE-BOUND ACYLTRANSFERASE YKRP-RELATED"/>
    <property type="match status" value="1"/>
</dbReference>
<dbReference type="EMBL" id="CP132508">
    <property type="protein sequence ID" value="WPD18804.1"/>
    <property type="molecule type" value="Genomic_DNA"/>
</dbReference>
<keyword evidence="2" id="KW-0472">Membrane</keyword>
<feature type="transmembrane region" description="Helical" evidence="2">
    <location>
        <begin position="118"/>
        <end position="135"/>
    </location>
</feature>
<keyword evidence="2" id="KW-1133">Transmembrane helix</keyword>
<dbReference type="RefSeq" id="WP_318750579.1">
    <property type="nucleotide sequence ID" value="NZ_CP132508.1"/>
</dbReference>
<reference evidence="4 5" key="1">
    <citation type="submission" date="2023-08" db="EMBL/GenBank/DDBJ databases">
        <title>Genome sequence of Thermaerobacter compostii strain Ins1, a spore-forming filamentous bacterium isolated from a deep geothermal reservoir.</title>
        <authorList>
            <person name="Bregnard D."/>
            <person name="Gonzalez D."/>
            <person name="Junier P."/>
        </authorList>
    </citation>
    <scope>NUCLEOTIDE SEQUENCE [LARGE SCALE GENOMIC DNA]</scope>
    <source>
        <strain evidence="4 5">Ins1</strain>
    </source>
</reference>
<feature type="transmembrane region" description="Helical" evidence="2">
    <location>
        <begin position="65"/>
        <end position="82"/>
    </location>
</feature>
<sequence>MVDVARGLSVSLVVLGHTTLPAWLNGPLSTVRLPFLFFISGYLFNWDRYRERPLRLVRQRARRLLIPYATAGLLTFVFWLLVRRPLEPAAAAIPWHRPVWGWLYGSSHADWMAFNLPLWYLPASFCGQLSFWLLLRAVSGRPPAVQAVAALGAGVAGVLIGQRVHLPWAADVALAAQPFFWAGWFLRQAARRDWLEHPAALVAALGVWAAALALNGPVAVNTRAYGEPLWFYLGGWAACLVAVRLARALAAWPLPRAVFGYLGRHSMVVLGFHVGLAFPLLSLLLHVAVGDPRLDLWGVYWLGGLAMTAVLAKLAERFPRLALWLEGVPAFPSGSRSPQPSAGGDKAPHRVTA</sequence>
<feature type="transmembrane region" description="Helical" evidence="2">
    <location>
        <begin position="144"/>
        <end position="162"/>
    </location>
</feature>
<feature type="transmembrane region" description="Helical" evidence="2">
    <location>
        <begin position="20"/>
        <end position="44"/>
    </location>
</feature>
<gene>
    <name evidence="4" type="ORF">Q5761_10620</name>
</gene>
<keyword evidence="4" id="KW-0808">Transferase</keyword>
<feature type="transmembrane region" description="Helical" evidence="2">
    <location>
        <begin position="296"/>
        <end position="315"/>
    </location>
</feature>
<protein>
    <submittedName>
        <fullName evidence="4">Acyltransferase</fullName>
        <ecNumber evidence="4">2.3.1.-</ecNumber>
    </submittedName>
</protein>
<dbReference type="GO" id="GO:0016746">
    <property type="term" value="F:acyltransferase activity"/>
    <property type="evidence" value="ECO:0007669"/>
    <property type="project" value="UniProtKB-KW"/>
</dbReference>
<evidence type="ECO:0000313" key="4">
    <source>
        <dbReference type="EMBL" id="WPD18804.1"/>
    </source>
</evidence>
<feature type="transmembrane region" description="Helical" evidence="2">
    <location>
        <begin position="267"/>
        <end position="290"/>
    </location>
</feature>
<dbReference type="InterPro" id="IPR002656">
    <property type="entry name" value="Acyl_transf_3_dom"/>
</dbReference>
<feature type="region of interest" description="Disordered" evidence="1">
    <location>
        <begin position="332"/>
        <end position="353"/>
    </location>
</feature>
<evidence type="ECO:0000259" key="3">
    <source>
        <dbReference type="Pfam" id="PF01757"/>
    </source>
</evidence>